<keyword evidence="1" id="KW-0732">Signal</keyword>
<evidence type="ECO:0000313" key="2">
    <source>
        <dbReference type="EMBL" id="MQS15770.1"/>
    </source>
</evidence>
<feature type="chain" id="PRO_5026765493" evidence="1">
    <location>
        <begin position="36"/>
        <end position="187"/>
    </location>
</feature>
<protein>
    <submittedName>
        <fullName evidence="2">Uncharacterized protein</fullName>
    </submittedName>
</protein>
<gene>
    <name evidence="2" type="ORF">F7Q99_26765</name>
</gene>
<evidence type="ECO:0000313" key="3">
    <source>
        <dbReference type="Proteomes" id="UP000450000"/>
    </source>
</evidence>
<reference evidence="2 3" key="1">
    <citation type="submission" date="2019-09" db="EMBL/GenBank/DDBJ databases">
        <title>Genome Sequences of Streptomyces kaniharaensis ATCC 21070.</title>
        <authorList>
            <person name="Zhu W."/>
            <person name="De Crecy-Lagard V."/>
            <person name="Richards N.G."/>
        </authorList>
    </citation>
    <scope>NUCLEOTIDE SEQUENCE [LARGE SCALE GENOMIC DNA]</scope>
    <source>
        <strain evidence="2 3">SF-557</strain>
    </source>
</reference>
<evidence type="ECO:0000256" key="1">
    <source>
        <dbReference type="SAM" id="SignalP"/>
    </source>
</evidence>
<dbReference type="RefSeq" id="WP_153465466.1">
    <property type="nucleotide sequence ID" value="NZ_WBOF01000001.1"/>
</dbReference>
<dbReference type="AlphaFoldDB" id="A0A6N7KW69"/>
<dbReference type="OrthoDB" id="3530191at2"/>
<name>A0A6N7KW69_9ACTN</name>
<sequence length="187" mass="20066">MSVHSVRPLARLRRPAAVVAALAAVLLAAAPAAQARSGSGEGGDGGWQPYRNTPKDYPAGALCPFHLHIGIVTDEEETRTAASYPDGSPSKVLFRGPLVLRYTNVDSGRSVDRDQSGRATLYYLPDGSRLWLVPRSSHISARIFAGNPYHAPGDFVFSGGVTLLIHPDGQPQVLEQHQVENLCETLT</sequence>
<comment type="caution">
    <text evidence="2">The sequence shown here is derived from an EMBL/GenBank/DDBJ whole genome shotgun (WGS) entry which is preliminary data.</text>
</comment>
<organism evidence="2 3">
    <name type="scientific">Streptomyces kaniharaensis</name>
    <dbReference type="NCBI Taxonomy" id="212423"/>
    <lineage>
        <taxon>Bacteria</taxon>
        <taxon>Bacillati</taxon>
        <taxon>Actinomycetota</taxon>
        <taxon>Actinomycetes</taxon>
        <taxon>Kitasatosporales</taxon>
        <taxon>Streptomycetaceae</taxon>
        <taxon>Streptomyces</taxon>
    </lineage>
</organism>
<dbReference type="Proteomes" id="UP000450000">
    <property type="component" value="Unassembled WGS sequence"/>
</dbReference>
<feature type="signal peptide" evidence="1">
    <location>
        <begin position="1"/>
        <end position="35"/>
    </location>
</feature>
<accession>A0A6N7KW69</accession>
<dbReference type="EMBL" id="WBOF01000001">
    <property type="protein sequence ID" value="MQS15770.1"/>
    <property type="molecule type" value="Genomic_DNA"/>
</dbReference>
<keyword evidence="3" id="KW-1185">Reference proteome</keyword>
<proteinExistence type="predicted"/>